<keyword evidence="2" id="KW-1185">Reference proteome</keyword>
<proteinExistence type="predicted"/>
<evidence type="ECO:0000313" key="2">
    <source>
        <dbReference type="Proteomes" id="UP000253324"/>
    </source>
</evidence>
<protein>
    <submittedName>
        <fullName evidence="1">Uncharacterized protein</fullName>
    </submittedName>
</protein>
<organism evidence="1 2">
    <name type="scientific">Phyllobacterium bourgognense</name>
    <dbReference type="NCBI Taxonomy" id="314236"/>
    <lineage>
        <taxon>Bacteria</taxon>
        <taxon>Pseudomonadati</taxon>
        <taxon>Pseudomonadota</taxon>
        <taxon>Alphaproteobacteria</taxon>
        <taxon>Hyphomicrobiales</taxon>
        <taxon>Phyllobacteriaceae</taxon>
        <taxon>Phyllobacterium</taxon>
    </lineage>
</organism>
<accession>A0A368YD21</accession>
<gene>
    <name evidence="1" type="ORF">C7476_1298</name>
</gene>
<comment type="caution">
    <text evidence="1">The sequence shown here is derived from an EMBL/GenBank/DDBJ whole genome shotgun (WGS) entry which is preliminary data.</text>
</comment>
<reference evidence="1 2" key="1">
    <citation type="submission" date="2018-07" db="EMBL/GenBank/DDBJ databases">
        <title>Genomic Encyclopedia of Type Strains, Phase III (KMG-III): the genomes of soil and plant-associated and newly described type strains.</title>
        <authorList>
            <person name="Whitman W."/>
        </authorList>
    </citation>
    <scope>NUCLEOTIDE SEQUENCE [LARGE SCALE GENOMIC DNA]</scope>
    <source>
        <strain evidence="1 2">31-25a</strain>
    </source>
</reference>
<dbReference type="AlphaFoldDB" id="A0A368YD21"/>
<sequence>MSGEVEHDKAVAAMSYRVFGAEAKLAVNHPARSVKEDIKVRKCGRR</sequence>
<evidence type="ECO:0000313" key="1">
    <source>
        <dbReference type="EMBL" id="RCW78140.1"/>
    </source>
</evidence>
<dbReference type="RefSeq" id="WP_181872613.1">
    <property type="nucleotide sequence ID" value="NZ_QPJM01000029.1"/>
</dbReference>
<dbReference type="Proteomes" id="UP000253324">
    <property type="component" value="Unassembled WGS sequence"/>
</dbReference>
<dbReference type="EMBL" id="QPJM01000029">
    <property type="protein sequence ID" value="RCW78140.1"/>
    <property type="molecule type" value="Genomic_DNA"/>
</dbReference>
<name>A0A368YD21_9HYPH</name>